<protein>
    <submittedName>
        <fullName evidence="1">Uncharacterized protein</fullName>
    </submittedName>
</protein>
<dbReference type="InParanoid" id="K7TX22"/>
<dbReference type="PaxDb" id="4577-GRMZM5G851207_P01"/>
<dbReference type="HOGENOM" id="CLU_1761419_0_0_1"/>
<dbReference type="IntAct" id="K7TX22">
    <property type="interactions" value="2"/>
</dbReference>
<accession>K7TX22</accession>
<dbReference type="AlphaFoldDB" id="K7TX22"/>
<name>K7TX22_MAIZE</name>
<organism evidence="1">
    <name type="scientific">Zea mays</name>
    <name type="common">Maize</name>
    <dbReference type="NCBI Taxonomy" id="4577"/>
    <lineage>
        <taxon>Eukaryota</taxon>
        <taxon>Viridiplantae</taxon>
        <taxon>Streptophyta</taxon>
        <taxon>Embryophyta</taxon>
        <taxon>Tracheophyta</taxon>
        <taxon>Spermatophyta</taxon>
        <taxon>Magnoliopsida</taxon>
        <taxon>Liliopsida</taxon>
        <taxon>Poales</taxon>
        <taxon>Poaceae</taxon>
        <taxon>PACMAD clade</taxon>
        <taxon>Panicoideae</taxon>
        <taxon>Andropogonodae</taxon>
        <taxon>Andropogoneae</taxon>
        <taxon>Tripsacinae</taxon>
        <taxon>Zea</taxon>
    </lineage>
</organism>
<sequence length="148" mass="16752">MHHLSKNLLAHLRMDPKEKGRMQSLKQIILYIRSQSGHLKIVITKHYNERRLRMGGRTTGEWSQAPGVDQEELHIDPAHDRPGVGMDLHLNGTQLLVTSTGGEAFRDHTRVDFIEMGDHLSQGKDAPVICSLDDHVLHMIGQRSQPID</sequence>
<evidence type="ECO:0000313" key="1">
    <source>
        <dbReference type="EMBL" id="AQK46688.1"/>
    </source>
</evidence>
<proteinExistence type="predicted"/>
<dbReference type="EMBL" id="CM000786">
    <property type="protein sequence ID" value="AQK46688.1"/>
    <property type="molecule type" value="Genomic_DNA"/>
</dbReference>
<reference evidence="1" key="1">
    <citation type="submission" date="2015-12" db="EMBL/GenBank/DDBJ databases">
        <title>Update maize B73 reference genome by single molecule sequencing technologies.</title>
        <authorList>
            <consortium name="Maize Genome Sequencing Project"/>
            <person name="Ware D."/>
        </authorList>
    </citation>
    <scope>NUCLEOTIDE SEQUENCE</scope>
    <source>
        <tissue evidence="1">Seedling</tissue>
    </source>
</reference>
<gene>
    <name evidence="1" type="ORF">ZEAMMB73_Zm00001d026464</name>
</gene>